<dbReference type="SUPFAM" id="SSF90112">
    <property type="entry name" value="Neurotransmitter-gated ion-channel transmembrane pore"/>
    <property type="match status" value="1"/>
</dbReference>
<evidence type="ECO:0000256" key="2">
    <source>
        <dbReference type="ARBA" id="ARBA00004236"/>
    </source>
</evidence>
<feature type="signal peptide" evidence="13">
    <location>
        <begin position="1"/>
        <end position="16"/>
    </location>
</feature>
<comment type="similarity">
    <text evidence="13">Belongs to the ligand-gated ion channel (TC 1.A.9) family.</text>
</comment>
<keyword evidence="3 13" id="KW-0813">Transport</keyword>
<reference evidence="17" key="1">
    <citation type="submission" date="2025-08" db="UniProtKB">
        <authorList>
            <consortium name="RefSeq"/>
        </authorList>
    </citation>
    <scope>IDENTIFICATION</scope>
    <source>
        <tissue evidence="17">Gonad</tissue>
    </source>
</reference>
<dbReference type="PRINTS" id="PR00252">
    <property type="entry name" value="NRIONCHANNEL"/>
</dbReference>
<evidence type="ECO:0000256" key="6">
    <source>
        <dbReference type="ARBA" id="ARBA00022729"/>
    </source>
</evidence>
<keyword evidence="4" id="KW-1003">Cell membrane</keyword>
<dbReference type="SUPFAM" id="SSF63712">
    <property type="entry name" value="Nicotinic receptor ligand binding domain-like"/>
    <property type="match status" value="1"/>
</dbReference>
<evidence type="ECO:0000313" key="17">
    <source>
        <dbReference type="RefSeq" id="XP_019643940.1"/>
    </source>
</evidence>
<feature type="chain" id="PRO_5028525278" evidence="13">
    <location>
        <begin position="17"/>
        <end position="434"/>
    </location>
</feature>
<evidence type="ECO:0000256" key="8">
    <source>
        <dbReference type="ARBA" id="ARBA00023065"/>
    </source>
</evidence>
<dbReference type="OrthoDB" id="442503at2759"/>
<feature type="domain" description="Neurotransmitter-gated ion-channel transmembrane" evidence="15">
    <location>
        <begin position="257"/>
        <end position="340"/>
    </location>
</feature>
<keyword evidence="16" id="KW-1185">Reference proteome</keyword>
<evidence type="ECO:0000256" key="13">
    <source>
        <dbReference type="RuleBase" id="RU000687"/>
    </source>
</evidence>
<dbReference type="FunFam" id="2.70.170.10:FF:000014">
    <property type="entry name" value="Glycine receptor subunit beta"/>
    <property type="match status" value="1"/>
</dbReference>
<keyword evidence="10" id="KW-0869">Chloride channel</keyword>
<dbReference type="InterPro" id="IPR038050">
    <property type="entry name" value="Neuro_actylchol_rec"/>
</dbReference>
<evidence type="ECO:0000256" key="3">
    <source>
        <dbReference type="ARBA" id="ARBA00022448"/>
    </source>
</evidence>
<keyword evidence="8 13" id="KW-0406">Ion transport</keyword>
<dbReference type="CDD" id="cd19049">
    <property type="entry name" value="LGIC_TM_anion"/>
    <property type="match status" value="1"/>
</dbReference>
<dbReference type="Pfam" id="PF02931">
    <property type="entry name" value="Neur_chan_LBD"/>
    <property type="match status" value="1"/>
</dbReference>
<dbReference type="InterPro" id="IPR006202">
    <property type="entry name" value="Neur_chan_lig-bd"/>
</dbReference>
<feature type="transmembrane region" description="Helical" evidence="13">
    <location>
        <begin position="251"/>
        <end position="272"/>
    </location>
</feature>
<dbReference type="InterPro" id="IPR006028">
    <property type="entry name" value="GABAA/Glycine_rcpt"/>
</dbReference>
<evidence type="ECO:0000256" key="4">
    <source>
        <dbReference type="ARBA" id="ARBA00022475"/>
    </source>
</evidence>
<protein>
    <submittedName>
        <fullName evidence="17">Glycine receptor subunit alpha-3-like</fullName>
    </submittedName>
</protein>
<evidence type="ECO:0000256" key="9">
    <source>
        <dbReference type="ARBA" id="ARBA00023136"/>
    </source>
</evidence>
<feature type="transmembrane region" description="Helical" evidence="13">
    <location>
        <begin position="313"/>
        <end position="336"/>
    </location>
</feature>
<evidence type="ECO:0000256" key="7">
    <source>
        <dbReference type="ARBA" id="ARBA00022989"/>
    </source>
</evidence>
<dbReference type="Gene3D" id="1.20.58.390">
    <property type="entry name" value="Neurotransmitter-gated ion-channel transmembrane domain"/>
    <property type="match status" value="1"/>
</dbReference>
<keyword evidence="11" id="KW-0868">Chloride</keyword>
<evidence type="ECO:0000313" key="16">
    <source>
        <dbReference type="Proteomes" id="UP000515135"/>
    </source>
</evidence>
<evidence type="ECO:0000259" key="14">
    <source>
        <dbReference type="Pfam" id="PF02931"/>
    </source>
</evidence>
<dbReference type="GO" id="GO:0005254">
    <property type="term" value="F:chloride channel activity"/>
    <property type="evidence" value="ECO:0007669"/>
    <property type="project" value="UniProtKB-KW"/>
</dbReference>
<dbReference type="Gene3D" id="2.70.170.10">
    <property type="entry name" value="Neurotransmitter-gated ion-channel ligand-binding domain"/>
    <property type="match status" value="1"/>
</dbReference>
<dbReference type="GeneID" id="109485006"/>
<keyword evidence="12 13" id="KW-0407">Ion channel</keyword>
<evidence type="ECO:0000256" key="5">
    <source>
        <dbReference type="ARBA" id="ARBA00022692"/>
    </source>
</evidence>
<feature type="transmembrane region" description="Helical" evidence="13">
    <location>
        <begin position="279"/>
        <end position="298"/>
    </location>
</feature>
<dbReference type="GO" id="GO:0034707">
    <property type="term" value="C:chloride channel complex"/>
    <property type="evidence" value="ECO:0007669"/>
    <property type="project" value="UniProtKB-KW"/>
</dbReference>
<feature type="domain" description="Neurotransmitter-gated ion-channel ligand-binding" evidence="14">
    <location>
        <begin position="43"/>
        <end position="247"/>
    </location>
</feature>
<dbReference type="GO" id="GO:0005886">
    <property type="term" value="C:plasma membrane"/>
    <property type="evidence" value="ECO:0007669"/>
    <property type="project" value="UniProtKB-SubCell"/>
</dbReference>
<keyword evidence="7 13" id="KW-1133">Transmembrane helix</keyword>
<dbReference type="InterPro" id="IPR036734">
    <property type="entry name" value="Neur_chan_lig-bd_sf"/>
</dbReference>
<dbReference type="AlphaFoldDB" id="A0A6P4ZRW4"/>
<accession>A0A6P4ZRW4</accession>
<dbReference type="InterPro" id="IPR006029">
    <property type="entry name" value="Neurotrans-gated_channel_TM"/>
</dbReference>
<evidence type="ECO:0000256" key="12">
    <source>
        <dbReference type="ARBA" id="ARBA00023303"/>
    </source>
</evidence>
<dbReference type="InterPro" id="IPR006201">
    <property type="entry name" value="Neur_channel"/>
</dbReference>
<keyword evidence="6 13" id="KW-0732">Signal</keyword>
<organism evidence="16 17">
    <name type="scientific">Branchiostoma belcheri</name>
    <name type="common">Amphioxus</name>
    <dbReference type="NCBI Taxonomy" id="7741"/>
    <lineage>
        <taxon>Eukaryota</taxon>
        <taxon>Metazoa</taxon>
        <taxon>Chordata</taxon>
        <taxon>Cephalochordata</taxon>
        <taxon>Leptocardii</taxon>
        <taxon>Amphioxiformes</taxon>
        <taxon>Branchiostomatidae</taxon>
        <taxon>Branchiostoma</taxon>
    </lineage>
</organism>
<dbReference type="Pfam" id="PF02932">
    <property type="entry name" value="Neur_chan_memb"/>
    <property type="match status" value="1"/>
</dbReference>
<gene>
    <name evidence="17" type="primary">LOC109485006</name>
</gene>
<proteinExistence type="inferred from homology"/>
<dbReference type="InterPro" id="IPR036719">
    <property type="entry name" value="Neuro-gated_channel_TM_sf"/>
</dbReference>
<dbReference type="GO" id="GO:0004888">
    <property type="term" value="F:transmembrane signaling receptor activity"/>
    <property type="evidence" value="ECO:0007669"/>
    <property type="project" value="InterPro"/>
</dbReference>
<evidence type="ECO:0000259" key="15">
    <source>
        <dbReference type="Pfam" id="PF02932"/>
    </source>
</evidence>
<evidence type="ECO:0000256" key="10">
    <source>
        <dbReference type="ARBA" id="ARBA00023173"/>
    </source>
</evidence>
<dbReference type="Proteomes" id="UP000515135">
    <property type="component" value="Unplaced"/>
</dbReference>
<dbReference type="PANTHER" id="PTHR18945">
    <property type="entry name" value="NEUROTRANSMITTER GATED ION CHANNEL"/>
    <property type="match status" value="1"/>
</dbReference>
<feature type="transmembrane region" description="Helical" evidence="13">
    <location>
        <begin position="407"/>
        <end position="426"/>
    </location>
</feature>
<comment type="subcellular location">
    <subcellularLocation>
        <location evidence="2">Cell membrane</location>
    </subcellularLocation>
    <subcellularLocation>
        <location evidence="1">Membrane</location>
        <topology evidence="1">Multi-pass membrane protein</topology>
    </subcellularLocation>
</comment>
<dbReference type="GO" id="GO:0005230">
    <property type="term" value="F:extracellular ligand-gated monoatomic ion channel activity"/>
    <property type="evidence" value="ECO:0007669"/>
    <property type="project" value="InterPro"/>
</dbReference>
<dbReference type="InterPro" id="IPR018000">
    <property type="entry name" value="Neurotransmitter_ion_chnl_CS"/>
</dbReference>
<dbReference type="PRINTS" id="PR00253">
    <property type="entry name" value="GABAARECEPTR"/>
</dbReference>
<evidence type="ECO:0000256" key="1">
    <source>
        <dbReference type="ARBA" id="ARBA00004141"/>
    </source>
</evidence>
<sequence>MFVVFCLTLVLNAAVADLQDHHNTTSMVEHRLPQNKTGTFALYDLLRKYDKRFRPNFRGSNVRVTVQMYVNDLSSISDSAMDYKLIFFLRQRWNDPRLRYGDYEPEVTQPFVTLDESALADIWVPDVFFENGKGAAYPEGKEHTTLIRIYPQGDILFTRKLSFLLSCPMNFQTFPFDTQNCGIQMESYGYTTDDLSLEWAEPEPLEINSNIRLPEYDLGGWKSFQCDVKYLTGTFSCIKATFSLTRRYEHYILQAFLPCIFLVILSWMSFWISPDSVPARVALGITTMLASITLSSYSNGATPRLSYTRAIDIYMLTCAVFVFLTVVEFAGVHYVFRRRARFAGPLGRLLRYDNKATLAVPQLVKITMREPNHNDVPEWGVAKDQQDNMAADDVINIHVKLSCKMDVVSRFLFPTLFLIFNIAFWYKYVVQQSS</sequence>
<dbReference type="NCBIfam" id="TIGR00860">
    <property type="entry name" value="LIC"/>
    <property type="match status" value="1"/>
</dbReference>
<keyword evidence="9 13" id="KW-0472">Membrane</keyword>
<evidence type="ECO:0000256" key="11">
    <source>
        <dbReference type="ARBA" id="ARBA00023214"/>
    </source>
</evidence>
<keyword evidence="5 13" id="KW-0812">Transmembrane</keyword>
<dbReference type="KEGG" id="bbel:109485006"/>
<dbReference type="RefSeq" id="XP_019643940.1">
    <property type="nucleotide sequence ID" value="XM_019788381.1"/>
</dbReference>
<dbReference type="PROSITE" id="PS00236">
    <property type="entry name" value="NEUROTR_ION_CHANNEL"/>
    <property type="match status" value="1"/>
</dbReference>
<name>A0A6P4ZRW4_BRABE</name>